<evidence type="ECO:0000313" key="3">
    <source>
        <dbReference type="Proteomes" id="UP000575083"/>
    </source>
</evidence>
<evidence type="ECO:0000313" key="2">
    <source>
        <dbReference type="EMBL" id="MBB6563858.1"/>
    </source>
</evidence>
<accession>A0A7X0PKZ5</accession>
<dbReference type="EMBL" id="JACHLK010000024">
    <property type="protein sequence ID" value="MBB6563858.1"/>
    <property type="molecule type" value="Genomic_DNA"/>
</dbReference>
<name>A0A7X0PKZ5_9BURK</name>
<organism evidence="2 3">
    <name type="scientific">Acidovorax soli</name>
    <dbReference type="NCBI Taxonomy" id="592050"/>
    <lineage>
        <taxon>Bacteria</taxon>
        <taxon>Pseudomonadati</taxon>
        <taxon>Pseudomonadota</taxon>
        <taxon>Betaproteobacteria</taxon>
        <taxon>Burkholderiales</taxon>
        <taxon>Comamonadaceae</taxon>
        <taxon>Acidovorax</taxon>
    </lineage>
</organism>
<feature type="chain" id="PRO_5031113088" evidence="1">
    <location>
        <begin position="24"/>
        <end position="264"/>
    </location>
</feature>
<evidence type="ECO:0000256" key="1">
    <source>
        <dbReference type="SAM" id="SignalP"/>
    </source>
</evidence>
<dbReference type="Proteomes" id="UP000575083">
    <property type="component" value="Unassembled WGS sequence"/>
</dbReference>
<comment type="caution">
    <text evidence="2">The sequence shown here is derived from an EMBL/GenBank/DDBJ whole genome shotgun (WGS) entry which is preliminary data.</text>
</comment>
<gene>
    <name evidence="2" type="ORF">HNP48_006584</name>
</gene>
<dbReference type="AlphaFoldDB" id="A0A7X0PKZ5"/>
<proteinExistence type="predicted"/>
<keyword evidence="3" id="KW-1185">Reference proteome</keyword>
<feature type="signal peptide" evidence="1">
    <location>
        <begin position="1"/>
        <end position="23"/>
    </location>
</feature>
<sequence length="264" mass="28092">MKLLDGRIAAMVLGLALALPSLAGEDSESHVGRAGLFFAWLAPDDGAVVVRSDDAAQLRDLARHCNAGREVFALQGGAKYRCRIEVSKSSSGAEQWDAVSATVQGGAARSDTETRQYRLFSTQAPHTARWTTRRIAATEVQALEGLLRSGARQGGPAKKPAQLAAATVVQRPGGQGLAILVPGQWVEDRDAHYHARRHHVFTQDRSGGRYAYRGEVPAQPASFVDIDGADLPGLVVSEGCDGWCISLWSLAGGGLRQVGRFGGH</sequence>
<keyword evidence="1" id="KW-0732">Signal</keyword>
<reference evidence="2 3" key="1">
    <citation type="submission" date="2020-08" db="EMBL/GenBank/DDBJ databases">
        <title>Functional genomics of gut bacteria from endangered species of beetles.</title>
        <authorList>
            <person name="Carlos-Shanley C."/>
        </authorList>
    </citation>
    <scope>NUCLEOTIDE SEQUENCE [LARGE SCALE GENOMIC DNA]</scope>
    <source>
        <strain evidence="2 3">S00198</strain>
    </source>
</reference>
<dbReference type="RefSeq" id="WP_184865296.1">
    <property type="nucleotide sequence ID" value="NZ_JACHLK010000024.1"/>
</dbReference>
<protein>
    <submittedName>
        <fullName evidence="2">Uncharacterized protein</fullName>
    </submittedName>
</protein>